<dbReference type="InterPro" id="IPR018079">
    <property type="entry name" value="Ribosomal_uS4_CS"/>
</dbReference>
<evidence type="ECO:0000256" key="1">
    <source>
        <dbReference type="ARBA" id="ARBA00007465"/>
    </source>
</evidence>
<dbReference type="SUPFAM" id="SSF55174">
    <property type="entry name" value="Alpha-L RNA-binding motif"/>
    <property type="match status" value="1"/>
</dbReference>
<organism evidence="12 13">
    <name type="scientific">Candidatus Roizmanbacteria bacterium RIFCSPLOWO2_01_FULL_40_42</name>
    <dbReference type="NCBI Taxonomy" id="1802066"/>
    <lineage>
        <taxon>Bacteria</taxon>
        <taxon>Candidatus Roizmaniibacteriota</taxon>
    </lineage>
</organism>
<dbReference type="EMBL" id="MGAQ01000015">
    <property type="protein sequence ID" value="OGK50529.1"/>
    <property type="molecule type" value="Genomic_DNA"/>
</dbReference>
<feature type="domain" description="RNA-binding S4" evidence="10">
    <location>
        <begin position="99"/>
        <end position="157"/>
    </location>
</feature>
<dbReference type="HAMAP" id="MF_01306_B">
    <property type="entry name" value="Ribosomal_uS4_B"/>
    <property type="match status" value="1"/>
</dbReference>
<dbReference type="GO" id="GO:0015935">
    <property type="term" value="C:small ribosomal subunit"/>
    <property type="evidence" value="ECO:0007669"/>
    <property type="project" value="InterPro"/>
</dbReference>
<dbReference type="AlphaFoldDB" id="A0A1F7J4L0"/>
<reference evidence="12 13" key="1">
    <citation type="journal article" date="2016" name="Nat. Commun.">
        <title>Thousands of microbial genomes shed light on interconnected biogeochemical processes in an aquifer system.</title>
        <authorList>
            <person name="Anantharaman K."/>
            <person name="Brown C.T."/>
            <person name="Hug L.A."/>
            <person name="Sharon I."/>
            <person name="Castelle C.J."/>
            <person name="Probst A.J."/>
            <person name="Thomas B.C."/>
            <person name="Singh A."/>
            <person name="Wilkins M.J."/>
            <person name="Karaoz U."/>
            <person name="Brodie E.L."/>
            <person name="Williams K.H."/>
            <person name="Hubbard S.S."/>
            <person name="Banfield J.F."/>
        </authorList>
    </citation>
    <scope>NUCLEOTIDE SEQUENCE [LARGE SCALE GENOMIC DNA]</scope>
</reference>
<dbReference type="Pfam" id="PF00163">
    <property type="entry name" value="Ribosomal_S4"/>
    <property type="match status" value="1"/>
</dbReference>
<gene>
    <name evidence="7" type="primary">rpsD</name>
    <name evidence="12" type="ORF">A3B50_01970</name>
</gene>
<dbReference type="Pfam" id="PF01479">
    <property type="entry name" value="S4"/>
    <property type="match status" value="1"/>
</dbReference>
<evidence type="ECO:0000256" key="9">
    <source>
        <dbReference type="SAM" id="MobiDB-lite"/>
    </source>
</evidence>
<dbReference type="PROSITE" id="PS00632">
    <property type="entry name" value="RIBOSOMAL_S4"/>
    <property type="match status" value="1"/>
</dbReference>
<dbReference type="Gene3D" id="1.10.1050.10">
    <property type="entry name" value="Ribosomal Protein S4 Delta 41, Chain A, domain 1"/>
    <property type="match status" value="1"/>
</dbReference>
<name>A0A1F7J4L0_9BACT</name>
<evidence type="ECO:0000256" key="6">
    <source>
        <dbReference type="ARBA" id="ARBA00035254"/>
    </source>
</evidence>
<dbReference type="GO" id="GO:0003735">
    <property type="term" value="F:structural constituent of ribosome"/>
    <property type="evidence" value="ECO:0007669"/>
    <property type="project" value="InterPro"/>
</dbReference>
<dbReference type="InterPro" id="IPR002942">
    <property type="entry name" value="S4_RNA-bd"/>
</dbReference>
<dbReference type="Proteomes" id="UP000178558">
    <property type="component" value="Unassembled WGS sequence"/>
</dbReference>
<feature type="domain" description="Small ribosomal subunit protein uS4 N-terminal" evidence="11">
    <location>
        <begin position="3"/>
        <end position="98"/>
    </location>
</feature>
<evidence type="ECO:0000313" key="13">
    <source>
        <dbReference type="Proteomes" id="UP000178558"/>
    </source>
</evidence>
<dbReference type="SMART" id="SM01390">
    <property type="entry name" value="Ribosomal_S4"/>
    <property type="match status" value="1"/>
</dbReference>
<evidence type="ECO:0000256" key="2">
    <source>
        <dbReference type="ARBA" id="ARBA00022730"/>
    </source>
</evidence>
<comment type="function">
    <text evidence="7">One of the primary rRNA binding proteins, it binds directly to 16S rRNA where it nucleates assembly of the body of the 30S subunit.</text>
</comment>
<dbReference type="InterPro" id="IPR022801">
    <property type="entry name" value="Ribosomal_uS4"/>
</dbReference>
<evidence type="ECO:0000256" key="3">
    <source>
        <dbReference type="ARBA" id="ARBA00022884"/>
    </source>
</evidence>
<dbReference type="PANTHER" id="PTHR11831:SF4">
    <property type="entry name" value="SMALL RIBOSOMAL SUBUNIT PROTEIN US4M"/>
    <property type="match status" value="1"/>
</dbReference>
<comment type="similarity">
    <text evidence="1 7 8">Belongs to the universal ribosomal protein uS4 family.</text>
</comment>
<dbReference type="FunFam" id="3.10.290.10:FF:000001">
    <property type="entry name" value="30S ribosomal protein S4"/>
    <property type="match status" value="1"/>
</dbReference>
<dbReference type="PROSITE" id="PS50889">
    <property type="entry name" value="S4"/>
    <property type="match status" value="1"/>
</dbReference>
<dbReference type="InterPro" id="IPR005709">
    <property type="entry name" value="Ribosomal_uS4_bac-type"/>
</dbReference>
<evidence type="ECO:0000313" key="12">
    <source>
        <dbReference type="EMBL" id="OGK50529.1"/>
    </source>
</evidence>
<evidence type="ECO:0000256" key="7">
    <source>
        <dbReference type="HAMAP-Rule" id="MF_01306"/>
    </source>
</evidence>
<comment type="function">
    <text evidence="7">With S5 and S12 plays an important role in translational accuracy.</text>
</comment>
<feature type="compositionally biased region" description="Basic residues" evidence="9">
    <location>
        <begin position="1"/>
        <end position="11"/>
    </location>
</feature>
<dbReference type="NCBIfam" id="NF003717">
    <property type="entry name" value="PRK05327.1"/>
    <property type="match status" value="1"/>
</dbReference>
<evidence type="ECO:0000259" key="11">
    <source>
        <dbReference type="SMART" id="SM01390"/>
    </source>
</evidence>
<dbReference type="GO" id="GO:0006412">
    <property type="term" value="P:translation"/>
    <property type="evidence" value="ECO:0007669"/>
    <property type="project" value="UniProtKB-UniRule"/>
</dbReference>
<keyword evidence="5 7" id="KW-0687">Ribonucleoprotein</keyword>
<dbReference type="Gene3D" id="3.10.290.10">
    <property type="entry name" value="RNA-binding S4 domain"/>
    <property type="match status" value="1"/>
</dbReference>
<proteinExistence type="inferred from homology"/>
<comment type="subunit">
    <text evidence="7">Part of the 30S ribosomal subunit. Contacts protein S5. The interaction surface between S4 and S5 is involved in control of translational fidelity.</text>
</comment>
<sequence>MMRHTGPKNKISRREAMDLGLKTPGSKSQASLLRRLNVLPGQHGTRGRRKQSERSKQLREKQKLRFIFGITEKQLKGYFQKAMNIKGNTGVLLGQLLEKRLDNVVYRLGFAPTRASARQLVNHGHFTVNGRLMNIPSYKVEINDKIGFRKQKTAKIPYVETSLSSKDTLIPAWVAKEGIAGKLLAEPTSEDIEKQVNLRSVVEYYSR</sequence>
<evidence type="ECO:0000256" key="8">
    <source>
        <dbReference type="RuleBase" id="RU003699"/>
    </source>
</evidence>
<accession>A0A1F7J4L0</accession>
<evidence type="ECO:0000259" key="10">
    <source>
        <dbReference type="SMART" id="SM00363"/>
    </source>
</evidence>
<comment type="caution">
    <text evidence="12">The sequence shown here is derived from an EMBL/GenBank/DDBJ whole genome shotgun (WGS) entry which is preliminary data.</text>
</comment>
<dbReference type="NCBIfam" id="TIGR01017">
    <property type="entry name" value="rpsD_bact"/>
    <property type="match status" value="1"/>
</dbReference>
<dbReference type="InterPro" id="IPR001912">
    <property type="entry name" value="Ribosomal_uS4_N"/>
</dbReference>
<dbReference type="SMART" id="SM00363">
    <property type="entry name" value="S4"/>
    <property type="match status" value="1"/>
</dbReference>
<dbReference type="InterPro" id="IPR036986">
    <property type="entry name" value="S4_RNA-bd_sf"/>
</dbReference>
<keyword evidence="2 7" id="KW-0699">rRNA-binding</keyword>
<dbReference type="PANTHER" id="PTHR11831">
    <property type="entry name" value="30S 40S RIBOSOMAL PROTEIN"/>
    <property type="match status" value="1"/>
</dbReference>
<keyword evidence="4 7" id="KW-0689">Ribosomal protein</keyword>
<dbReference type="CDD" id="cd00165">
    <property type="entry name" value="S4"/>
    <property type="match status" value="1"/>
</dbReference>
<dbReference type="GO" id="GO:0019843">
    <property type="term" value="F:rRNA binding"/>
    <property type="evidence" value="ECO:0007669"/>
    <property type="project" value="UniProtKB-UniRule"/>
</dbReference>
<keyword evidence="3 7" id="KW-0694">RNA-binding</keyword>
<dbReference type="GO" id="GO:0042274">
    <property type="term" value="P:ribosomal small subunit biogenesis"/>
    <property type="evidence" value="ECO:0007669"/>
    <property type="project" value="TreeGrafter"/>
</dbReference>
<evidence type="ECO:0000256" key="5">
    <source>
        <dbReference type="ARBA" id="ARBA00023274"/>
    </source>
</evidence>
<feature type="region of interest" description="Disordered" evidence="9">
    <location>
        <begin position="1"/>
        <end position="58"/>
    </location>
</feature>
<protein>
    <recommendedName>
        <fullName evidence="6 7">Small ribosomal subunit protein uS4</fullName>
    </recommendedName>
</protein>
<evidence type="ECO:0000256" key="4">
    <source>
        <dbReference type="ARBA" id="ARBA00022980"/>
    </source>
</evidence>